<evidence type="ECO:0000259" key="1">
    <source>
        <dbReference type="Pfam" id="PF09130"/>
    </source>
</evidence>
<gene>
    <name evidence="2" type="ORF">C361_00122</name>
</gene>
<dbReference type="SUPFAM" id="SSF48179">
    <property type="entry name" value="6-phosphogluconate dehydrogenase C-terminal domain-like"/>
    <property type="match status" value="1"/>
</dbReference>
<dbReference type="InterPro" id="IPR008927">
    <property type="entry name" value="6-PGluconate_DH-like_C_sf"/>
</dbReference>
<evidence type="ECO:0000313" key="3">
    <source>
        <dbReference type="Proteomes" id="UP000199727"/>
    </source>
</evidence>
<dbReference type="Gene3D" id="3.40.50.720">
    <property type="entry name" value="NAD(P)-binding Rossmann-like Domain"/>
    <property type="match status" value="1"/>
</dbReference>
<feature type="domain" description="Phosphogluconate dehydrogenase NAD-binding putative C-terminal" evidence="1">
    <location>
        <begin position="193"/>
        <end position="264"/>
    </location>
</feature>
<dbReference type="Proteomes" id="UP000199727">
    <property type="component" value="Unassembled WGS sequence"/>
</dbReference>
<dbReference type="AlphaFoldDB" id="A0A854QLH1"/>
<protein>
    <recommendedName>
        <fullName evidence="1">Phosphogluconate dehydrogenase NAD-binding putative C-terminal domain-containing protein</fullName>
    </recommendedName>
</protein>
<dbReference type="Gene3D" id="1.10.1040.10">
    <property type="entry name" value="N-(1-d-carboxylethyl)-l-norvaline Dehydrogenase, domain 2"/>
    <property type="match status" value="1"/>
</dbReference>
<proteinExistence type="predicted"/>
<comment type="caution">
    <text evidence="2">The sequence shown here is derived from an EMBL/GenBank/DDBJ whole genome shotgun (WGS) entry which is preliminary data.</text>
</comment>
<sequence length="303" mass="33179">MPISTVAFLYPGAMGASLARVLAARRPHLKQLTSLQGRSQATISRAESCGLINVPFADLIAQSDVILSILPPSSAVSLAKKVIAHVKPEKKPIFIDTNAISPETAAQISSIFEAEDIPLYRWVYHRTGKSDARDSPNLEWGEEGKGMRVRIMEGSGVGGASALKMCYGGINKARQRPCCSYGAFCPSPFPLTAKAFLDELTESQPALTKMLGRAIPDMIPKAYRWVGEMKEISSFITSSILRSTPIIHNPADMYQGLAQMFQRVADDVKRSQVGQGGEEVKSLLDWAKRGEERTREKRVKKGE</sequence>
<dbReference type="Pfam" id="PF09130">
    <property type="entry name" value="DUF1932"/>
    <property type="match status" value="1"/>
</dbReference>
<dbReference type="SUPFAM" id="SSF51735">
    <property type="entry name" value="NAD(P)-binding Rossmann-fold domains"/>
    <property type="match status" value="1"/>
</dbReference>
<accession>A0A854QLH1</accession>
<reference evidence="2 3" key="1">
    <citation type="submission" date="2017-06" db="EMBL/GenBank/DDBJ databases">
        <title>Global population genomics of the pathogenic fungus Cryptococcus neoformans var. grubii.</title>
        <authorList>
            <person name="Cuomo C."/>
            <person name="Litvintseva A."/>
            <person name="Chen Y."/>
            <person name="Young S."/>
            <person name="Zeng Q."/>
            <person name="Chapman S."/>
            <person name="Gujja S."/>
            <person name="Saif S."/>
            <person name="Birren B."/>
        </authorList>
    </citation>
    <scope>NUCLEOTIDE SEQUENCE [LARGE SCALE GENOMIC DNA]</scope>
    <source>
        <strain evidence="2 3">Tu259-1</strain>
    </source>
</reference>
<dbReference type="EMBL" id="AMKT01000005">
    <property type="protein sequence ID" value="OXG30289.1"/>
    <property type="molecule type" value="Genomic_DNA"/>
</dbReference>
<dbReference type="InterPro" id="IPR013328">
    <property type="entry name" value="6PGD_dom2"/>
</dbReference>
<dbReference type="OrthoDB" id="2575802at2759"/>
<evidence type="ECO:0000313" key="2">
    <source>
        <dbReference type="EMBL" id="OXG30289.1"/>
    </source>
</evidence>
<dbReference type="InterPro" id="IPR015814">
    <property type="entry name" value="Pgluconate_DH_NAD-bd_C"/>
</dbReference>
<name>A0A854QLH1_CRYNE</name>
<dbReference type="InterPro" id="IPR036291">
    <property type="entry name" value="NAD(P)-bd_dom_sf"/>
</dbReference>
<organism evidence="2 3">
    <name type="scientific">Cryptococcus neoformans Tu259-1</name>
    <dbReference type="NCBI Taxonomy" id="1230072"/>
    <lineage>
        <taxon>Eukaryota</taxon>
        <taxon>Fungi</taxon>
        <taxon>Dikarya</taxon>
        <taxon>Basidiomycota</taxon>
        <taxon>Agaricomycotina</taxon>
        <taxon>Tremellomycetes</taxon>
        <taxon>Tremellales</taxon>
        <taxon>Cryptococcaceae</taxon>
        <taxon>Cryptococcus</taxon>
        <taxon>Cryptococcus neoformans species complex</taxon>
    </lineage>
</organism>